<dbReference type="HAMAP" id="MF_01161">
    <property type="entry name" value="tRNA_Ile_lys_synt"/>
    <property type="match status" value="1"/>
</dbReference>
<protein>
    <recommendedName>
        <fullName evidence="6">tRNA(Ile)-lysidine synthase</fullName>
        <ecNumber evidence="6">6.3.4.19</ecNumber>
    </recommendedName>
    <alternativeName>
        <fullName evidence="6">tRNA(Ile)-2-lysyl-cytidine synthase</fullName>
    </alternativeName>
    <alternativeName>
        <fullName evidence="6">tRNA(Ile)-lysidine synthetase</fullName>
    </alternativeName>
</protein>
<evidence type="ECO:0000256" key="4">
    <source>
        <dbReference type="ARBA" id="ARBA00022840"/>
    </source>
</evidence>
<dbReference type="EMBL" id="QPMK01000033">
    <property type="protein sequence ID" value="RDD64038.1"/>
    <property type="molecule type" value="Genomic_DNA"/>
</dbReference>
<evidence type="ECO:0000259" key="7">
    <source>
        <dbReference type="Pfam" id="PF01171"/>
    </source>
</evidence>
<keyword evidence="6" id="KW-0963">Cytoplasm</keyword>
<comment type="function">
    <text evidence="6">Ligates lysine onto the cytidine present at position 34 of the AUA codon-specific tRNA(Ile) that contains the anticodon CAU, in an ATP-dependent manner. Cytidine is converted to lysidine, thus changing the amino acid specificity of the tRNA from methionine to isoleucine.</text>
</comment>
<evidence type="ECO:0000256" key="3">
    <source>
        <dbReference type="ARBA" id="ARBA00022741"/>
    </source>
</evidence>
<name>A0A369TFJ9_9RHOB</name>
<keyword evidence="3 6" id="KW-0547">Nucleotide-binding</keyword>
<evidence type="ECO:0000256" key="5">
    <source>
        <dbReference type="ARBA" id="ARBA00048539"/>
    </source>
</evidence>
<sequence length="459" mass="51116">MVVTGVSLDQRFADSMGQLLGPDFPTDIGLAVSGGGDSMAMLTLAHNWAHRWGVRLWVVTVDHGLRPESAEESAFVAGEARALGHPHATLRWHWDGQGNKMDAARRGRLELIDRWRGTLRHVLMAHTRDDVAETFLLRLKRGSGVEGLSAMAATRPVRHQGLRDLATTDFDGDLPRQWERVKGGPGRPGSFHIVRPCLDMTRAELRHYLTVLRGRWVEDPSNDDPAYDRVKMRQALPVLDGLGLDVATLARTAERMARAQAALRARAVQVWRTVQPETVQRYWSGDILIDRAGFETIERETQLRLLAAALQFVSTNPYRPRADPLEALLERVLAGGTGTLHGCEVRAEGRHLRILREFRAVAQVQTRVGDHDLWDGRWKVFHNEMKGLTVRALGEDGWAQCPDRGADTPAFHAARSLPSIWDGPRLVACDAMGVGPGATTRLWPMGQELLSFEAFLLSH</sequence>
<keyword evidence="2 6" id="KW-0819">tRNA processing</keyword>
<keyword evidence="9" id="KW-1185">Reference proteome</keyword>
<dbReference type="GO" id="GO:0005737">
    <property type="term" value="C:cytoplasm"/>
    <property type="evidence" value="ECO:0007669"/>
    <property type="project" value="UniProtKB-SubCell"/>
</dbReference>
<feature type="binding site" evidence="6">
    <location>
        <begin position="33"/>
        <end position="38"/>
    </location>
    <ligand>
        <name>ATP</name>
        <dbReference type="ChEBI" id="CHEBI:30616"/>
    </ligand>
</feature>
<proteinExistence type="inferred from homology"/>
<comment type="caution">
    <text evidence="8">The sequence shown here is derived from an EMBL/GenBank/DDBJ whole genome shotgun (WGS) entry which is preliminary data.</text>
</comment>
<gene>
    <name evidence="6 8" type="primary">tilS</name>
    <name evidence="8" type="ORF">DU478_22305</name>
</gene>
<keyword evidence="1 6" id="KW-0436">Ligase</keyword>
<reference evidence="8 9" key="1">
    <citation type="submission" date="2018-07" db="EMBL/GenBank/DDBJ databases">
        <title>Thalassococcus profundi sp. nov., a marine bacterium isolated from deep seawater of Okinawa Trough.</title>
        <authorList>
            <person name="Yu M."/>
        </authorList>
    </citation>
    <scope>NUCLEOTIDE SEQUENCE [LARGE SCALE GENOMIC DNA]</scope>
    <source>
        <strain evidence="8 9">WRAS1</strain>
    </source>
</reference>
<accession>A0A369TFJ9</accession>
<keyword evidence="4 6" id="KW-0067">ATP-binding</keyword>
<dbReference type="GO" id="GO:0005524">
    <property type="term" value="F:ATP binding"/>
    <property type="evidence" value="ECO:0007669"/>
    <property type="project" value="UniProtKB-UniRule"/>
</dbReference>
<dbReference type="PANTHER" id="PTHR43033:SF1">
    <property type="entry name" value="TRNA(ILE)-LYSIDINE SYNTHASE-RELATED"/>
    <property type="match status" value="1"/>
</dbReference>
<comment type="subcellular location">
    <subcellularLocation>
        <location evidence="6">Cytoplasm</location>
    </subcellularLocation>
</comment>
<evidence type="ECO:0000313" key="9">
    <source>
        <dbReference type="Proteomes" id="UP000253977"/>
    </source>
</evidence>
<comment type="similarity">
    <text evidence="6">Belongs to the tRNA(Ile)-lysidine synthase family.</text>
</comment>
<feature type="domain" description="tRNA(Ile)-lysidine/2-thiocytidine synthase N-terminal" evidence="7">
    <location>
        <begin position="29"/>
        <end position="234"/>
    </location>
</feature>
<evidence type="ECO:0000313" key="8">
    <source>
        <dbReference type="EMBL" id="RDD64038.1"/>
    </source>
</evidence>
<dbReference type="AlphaFoldDB" id="A0A369TFJ9"/>
<dbReference type="Pfam" id="PF01171">
    <property type="entry name" value="ATP_bind_3"/>
    <property type="match status" value="1"/>
</dbReference>
<comment type="domain">
    <text evidence="6">The N-terminal region contains the highly conserved SGGXDS motif, predicted to be a P-loop motif involved in ATP binding.</text>
</comment>
<dbReference type="GO" id="GO:0006400">
    <property type="term" value="P:tRNA modification"/>
    <property type="evidence" value="ECO:0007669"/>
    <property type="project" value="UniProtKB-UniRule"/>
</dbReference>
<dbReference type="PANTHER" id="PTHR43033">
    <property type="entry name" value="TRNA(ILE)-LYSIDINE SYNTHASE-RELATED"/>
    <property type="match status" value="1"/>
</dbReference>
<dbReference type="Gene3D" id="3.40.50.620">
    <property type="entry name" value="HUPs"/>
    <property type="match status" value="1"/>
</dbReference>
<dbReference type="EC" id="6.3.4.19" evidence="6"/>
<dbReference type="OrthoDB" id="9807403at2"/>
<dbReference type="CDD" id="cd01992">
    <property type="entry name" value="TilS_N"/>
    <property type="match status" value="1"/>
</dbReference>
<evidence type="ECO:0000256" key="1">
    <source>
        <dbReference type="ARBA" id="ARBA00022598"/>
    </source>
</evidence>
<dbReference type="RefSeq" id="WP_114513047.1">
    <property type="nucleotide sequence ID" value="NZ_QPMK01000033.1"/>
</dbReference>
<dbReference type="NCBIfam" id="TIGR02432">
    <property type="entry name" value="lysidine_TilS_N"/>
    <property type="match status" value="1"/>
</dbReference>
<evidence type="ECO:0000256" key="6">
    <source>
        <dbReference type="HAMAP-Rule" id="MF_01161"/>
    </source>
</evidence>
<organism evidence="8 9">
    <name type="scientific">Thalassococcus profundi</name>
    <dbReference type="NCBI Taxonomy" id="2282382"/>
    <lineage>
        <taxon>Bacteria</taxon>
        <taxon>Pseudomonadati</taxon>
        <taxon>Pseudomonadota</taxon>
        <taxon>Alphaproteobacteria</taxon>
        <taxon>Rhodobacterales</taxon>
        <taxon>Roseobacteraceae</taxon>
        <taxon>Thalassococcus</taxon>
    </lineage>
</organism>
<dbReference type="GO" id="GO:0032267">
    <property type="term" value="F:tRNA(Ile)-lysidine synthase activity"/>
    <property type="evidence" value="ECO:0007669"/>
    <property type="project" value="UniProtKB-EC"/>
</dbReference>
<evidence type="ECO:0000256" key="2">
    <source>
        <dbReference type="ARBA" id="ARBA00022694"/>
    </source>
</evidence>
<comment type="catalytic activity">
    <reaction evidence="5 6">
        <text>cytidine(34) in tRNA(Ile2) + L-lysine + ATP = lysidine(34) in tRNA(Ile2) + AMP + diphosphate + H(+)</text>
        <dbReference type="Rhea" id="RHEA:43744"/>
        <dbReference type="Rhea" id="RHEA-COMP:10625"/>
        <dbReference type="Rhea" id="RHEA-COMP:10670"/>
        <dbReference type="ChEBI" id="CHEBI:15378"/>
        <dbReference type="ChEBI" id="CHEBI:30616"/>
        <dbReference type="ChEBI" id="CHEBI:32551"/>
        <dbReference type="ChEBI" id="CHEBI:33019"/>
        <dbReference type="ChEBI" id="CHEBI:82748"/>
        <dbReference type="ChEBI" id="CHEBI:83665"/>
        <dbReference type="ChEBI" id="CHEBI:456215"/>
        <dbReference type="EC" id="6.3.4.19"/>
    </reaction>
</comment>
<dbReference type="SUPFAM" id="SSF52402">
    <property type="entry name" value="Adenine nucleotide alpha hydrolases-like"/>
    <property type="match status" value="1"/>
</dbReference>
<dbReference type="InterPro" id="IPR012795">
    <property type="entry name" value="tRNA_Ile_lys_synt_N"/>
</dbReference>
<dbReference type="InterPro" id="IPR012094">
    <property type="entry name" value="tRNA_Ile_lys_synt"/>
</dbReference>
<dbReference type="Proteomes" id="UP000253977">
    <property type="component" value="Unassembled WGS sequence"/>
</dbReference>
<dbReference type="InterPro" id="IPR011063">
    <property type="entry name" value="TilS/TtcA_N"/>
</dbReference>
<dbReference type="InterPro" id="IPR014729">
    <property type="entry name" value="Rossmann-like_a/b/a_fold"/>
</dbReference>